<dbReference type="EMBL" id="JBHRWK010000025">
    <property type="protein sequence ID" value="MFC3451527.1"/>
    <property type="molecule type" value="Genomic_DNA"/>
</dbReference>
<evidence type="ECO:0000313" key="2">
    <source>
        <dbReference type="EMBL" id="MFC3451527.1"/>
    </source>
</evidence>
<name>A0ABV7NZ65_9PSEU</name>
<gene>
    <name evidence="2" type="ORF">ACFOSH_19010</name>
</gene>
<proteinExistence type="predicted"/>
<comment type="caution">
    <text evidence="2">The sequence shown here is derived from an EMBL/GenBank/DDBJ whole genome shotgun (WGS) entry which is preliminary data.</text>
</comment>
<dbReference type="Proteomes" id="UP001595645">
    <property type="component" value="Unassembled WGS sequence"/>
</dbReference>
<dbReference type="PROSITE" id="PS50921">
    <property type="entry name" value="ANTAR"/>
    <property type="match status" value="1"/>
</dbReference>
<dbReference type="Gene3D" id="1.10.10.10">
    <property type="entry name" value="Winged helix-like DNA-binding domain superfamily/Winged helix DNA-binding domain"/>
    <property type="match status" value="1"/>
</dbReference>
<organism evidence="2 3">
    <name type="scientific">Amycolatopsis speibonae</name>
    <dbReference type="NCBI Taxonomy" id="1450224"/>
    <lineage>
        <taxon>Bacteria</taxon>
        <taxon>Bacillati</taxon>
        <taxon>Actinomycetota</taxon>
        <taxon>Actinomycetes</taxon>
        <taxon>Pseudonocardiales</taxon>
        <taxon>Pseudonocardiaceae</taxon>
        <taxon>Amycolatopsis</taxon>
    </lineage>
</organism>
<protein>
    <submittedName>
        <fullName evidence="2">ANTAR domain-containing protein</fullName>
    </submittedName>
</protein>
<feature type="domain" description="ANTAR" evidence="1">
    <location>
        <begin position="1"/>
        <end position="42"/>
    </location>
</feature>
<keyword evidence="3" id="KW-1185">Reference proteome</keyword>
<dbReference type="InterPro" id="IPR036388">
    <property type="entry name" value="WH-like_DNA-bd_sf"/>
</dbReference>
<dbReference type="Pfam" id="PF03861">
    <property type="entry name" value="ANTAR"/>
    <property type="match status" value="1"/>
</dbReference>
<accession>A0ABV7NZ65</accession>
<dbReference type="InterPro" id="IPR005561">
    <property type="entry name" value="ANTAR"/>
</dbReference>
<sequence length="54" mass="5988">MEQAKGVLVATLGIDVEEAFQWLRAHAQERQLKLADLSARVARGEIPAELITPF</sequence>
<reference evidence="3" key="1">
    <citation type="journal article" date="2019" name="Int. J. Syst. Evol. Microbiol.">
        <title>The Global Catalogue of Microorganisms (GCM) 10K type strain sequencing project: providing services to taxonomists for standard genome sequencing and annotation.</title>
        <authorList>
            <consortium name="The Broad Institute Genomics Platform"/>
            <consortium name="The Broad Institute Genome Sequencing Center for Infectious Disease"/>
            <person name="Wu L."/>
            <person name="Ma J."/>
        </authorList>
    </citation>
    <scope>NUCLEOTIDE SEQUENCE [LARGE SCALE GENOMIC DNA]</scope>
    <source>
        <strain evidence="3">CGMCC 4.7676</strain>
    </source>
</reference>
<evidence type="ECO:0000259" key="1">
    <source>
        <dbReference type="PROSITE" id="PS50921"/>
    </source>
</evidence>
<dbReference type="SMART" id="SM01012">
    <property type="entry name" value="ANTAR"/>
    <property type="match status" value="1"/>
</dbReference>
<evidence type="ECO:0000313" key="3">
    <source>
        <dbReference type="Proteomes" id="UP001595645"/>
    </source>
</evidence>
<dbReference type="RefSeq" id="WP_378240442.1">
    <property type="nucleotide sequence ID" value="NZ_JBHRWK010000025.1"/>
</dbReference>